<evidence type="ECO:0000256" key="1">
    <source>
        <dbReference type="ARBA" id="ARBA00004816"/>
    </source>
</evidence>
<dbReference type="GO" id="GO:0004139">
    <property type="term" value="F:deoxyribose-phosphate aldolase activity"/>
    <property type="evidence" value="ECO:0007669"/>
    <property type="project" value="UniProtKB-UniRule"/>
</dbReference>
<dbReference type="NCBIfam" id="TIGR00126">
    <property type="entry name" value="deoC"/>
    <property type="match status" value="1"/>
</dbReference>
<dbReference type="RefSeq" id="WP_176162055.1">
    <property type="nucleotide sequence ID" value="NZ_CP054929.1"/>
</dbReference>
<evidence type="ECO:0000256" key="3">
    <source>
        <dbReference type="ARBA" id="ARBA00012515"/>
    </source>
</evidence>
<comment type="pathway">
    <text evidence="1">Carbohydrate degradation; 2-deoxy-D-ribose 1-phosphate degradation; D-glyceraldehyde 3-phosphate and acetaldehyde from 2-deoxy-alpha-D-ribose 1-phosphate: step 2/2.</text>
</comment>
<evidence type="ECO:0000313" key="8">
    <source>
        <dbReference type="EMBL" id="QKW50320.1"/>
    </source>
</evidence>
<sequence>MPTTVPAYGDEAARRLASLADVTASDGALRRFLHGLPGVDAVGLDARAATLGTRSIKTSAKAYAIDLAISMVDLTTLEGADTPGKVRALGTKGVRPGDGAPPVAAICVYPDMVATARQAVAGSGVKVASVATAFPAGRAALPVKLADTRDAVAAGADEIDMVIDRGAFLSGRYMEVFEEIRAVKEACARPAGSGDAAHLKVIFETGELQTYDNVRRASWLAMLAGADFIKTSTGKVAVNATPPVTLLMLEAVRDFHATTGVQVGVKPAGGIRTTKDAVKYLVMVNETLGERWLSADWFRFGASSLLNDLLMQRQKLSTGRYSGPDYVTVD</sequence>
<dbReference type="GO" id="GO:0016052">
    <property type="term" value="P:carbohydrate catabolic process"/>
    <property type="evidence" value="ECO:0007669"/>
    <property type="project" value="TreeGrafter"/>
</dbReference>
<dbReference type="GO" id="GO:0009264">
    <property type="term" value="P:deoxyribonucleotide catabolic process"/>
    <property type="evidence" value="ECO:0007669"/>
    <property type="project" value="UniProtKB-UniRule"/>
</dbReference>
<dbReference type="SUPFAM" id="SSF51569">
    <property type="entry name" value="Aldolase"/>
    <property type="match status" value="1"/>
</dbReference>
<keyword evidence="4 8" id="KW-0456">Lyase</keyword>
<reference evidence="8 9" key="1">
    <citation type="submission" date="2020-06" db="EMBL/GenBank/DDBJ databases">
        <title>Genome mining for natural products.</title>
        <authorList>
            <person name="Zhang B."/>
            <person name="Shi J."/>
            <person name="Ge H."/>
        </authorList>
    </citation>
    <scope>NUCLEOTIDE SEQUENCE [LARGE SCALE GENOMIC DNA]</scope>
    <source>
        <strain evidence="8 9">NA00687</strain>
    </source>
</reference>
<evidence type="ECO:0000256" key="2">
    <source>
        <dbReference type="ARBA" id="ARBA00009473"/>
    </source>
</evidence>
<comment type="catalytic activity">
    <reaction evidence="6">
        <text>2-deoxy-D-ribose 5-phosphate = D-glyceraldehyde 3-phosphate + acetaldehyde</text>
        <dbReference type="Rhea" id="RHEA:12821"/>
        <dbReference type="ChEBI" id="CHEBI:15343"/>
        <dbReference type="ChEBI" id="CHEBI:59776"/>
        <dbReference type="ChEBI" id="CHEBI:62877"/>
        <dbReference type="EC" id="4.1.2.4"/>
    </reaction>
</comment>
<evidence type="ECO:0000256" key="7">
    <source>
        <dbReference type="NCBIfam" id="TIGR00126"/>
    </source>
</evidence>
<dbReference type="AlphaFoldDB" id="A0A7H8N6Z9"/>
<dbReference type="Proteomes" id="UP000509303">
    <property type="component" value="Chromosome"/>
</dbReference>
<dbReference type="Gene3D" id="3.20.20.70">
    <property type="entry name" value="Aldolase class I"/>
    <property type="match status" value="1"/>
</dbReference>
<evidence type="ECO:0000256" key="5">
    <source>
        <dbReference type="ARBA" id="ARBA00023270"/>
    </source>
</evidence>
<protein>
    <recommendedName>
        <fullName evidence="3 7">Deoxyribose-phosphate aldolase</fullName>
        <ecNumber evidence="3 7">4.1.2.4</ecNumber>
    </recommendedName>
</protein>
<dbReference type="CDD" id="cd00959">
    <property type="entry name" value="DeoC"/>
    <property type="match status" value="1"/>
</dbReference>
<dbReference type="InterPro" id="IPR011343">
    <property type="entry name" value="DeoC"/>
</dbReference>
<comment type="similarity">
    <text evidence="2">Belongs to the DeoC/FbaB aldolase family. DeoC type 2 subfamily.</text>
</comment>
<dbReference type="PANTHER" id="PTHR10889">
    <property type="entry name" value="DEOXYRIBOSE-PHOSPHATE ALDOLASE"/>
    <property type="match status" value="1"/>
</dbReference>
<dbReference type="EMBL" id="CP054929">
    <property type="protein sequence ID" value="QKW50320.1"/>
    <property type="molecule type" value="Genomic_DNA"/>
</dbReference>
<dbReference type="InterPro" id="IPR013785">
    <property type="entry name" value="Aldolase_TIM"/>
</dbReference>
<name>A0A7H8N6Z9_9ACTN</name>
<proteinExistence type="inferred from homology"/>
<keyword evidence="5" id="KW-0704">Schiff base</keyword>
<dbReference type="InterPro" id="IPR002915">
    <property type="entry name" value="DeoC/FbaB/LacD_aldolase"/>
</dbReference>
<accession>A0A7H8N6Z9</accession>
<evidence type="ECO:0000256" key="4">
    <source>
        <dbReference type="ARBA" id="ARBA00023239"/>
    </source>
</evidence>
<dbReference type="Pfam" id="PF01791">
    <property type="entry name" value="DeoC"/>
    <property type="match status" value="1"/>
</dbReference>
<evidence type="ECO:0000313" key="9">
    <source>
        <dbReference type="Proteomes" id="UP000509303"/>
    </source>
</evidence>
<dbReference type="GO" id="GO:0005737">
    <property type="term" value="C:cytoplasm"/>
    <property type="evidence" value="ECO:0007669"/>
    <property type="project" value="InterPro"/>
</dbReference>
<evidence type="ECO:0000256" key="6">
    <source>
        <dbReference type="ARBA" id="ARBA00048791"/>
    </source>
</evidence>
<gene>
    <name evidence="8" type="primary">deoC</name>
    <name evidence="8" type="ORF">HUT08_13090</name>
</gene>
<dbReference type="PANTHER" id="PTHR10889:SF3">
    <property type="entry name" value="DEOXYRIBOSE-PHOSPHATE ALDOLASE"/>
    <property type="match status" value="1"/>
</dbReference>
<organism evidence="8 9">
    <name type="scientific">Streptomyces buecherae</name>
    <dbReference type="NCBI Taxonomy" id="2763006"/>
    <lineage>
        <taxon>Bacteria</taxon>
        <taxon>Bacillati</taxon>
        <taxon>Actinomycetota</taxon>
        <taxon>Actinomycetes</taxon>
        <taxon>Kitasatosporales</taxon>
        <taxon>Streptomycetaceae</taxon>
        <taxon>Streptomyces</taxon>
    </lineage>
</organism>
<keyword evidence="9" id="KW-1185">Reference proteome</keyword>
<dbReference type="FunFam" id="3.20.20.70:FF:000106">
    <property type="entry name" value="Deoxyribose-phosphate aldolase"/>
    <property type="match status" value="1"/>
</dbReference>
<dbReference type="EC" id="4.1.2.4" evidence="3 7"/>
<dbReference type="SMART" id="SM01133">
    <property type="entry name" value="DeoC"/>
    <property type="match status" value="1"/>
</dbReference>